<dbReference type="Proteomes" id="UP000693946">
    <property type="component" value="Linkage Group LG12"/>
</dbReference>
<comment type="caution">
    <text evidence="1">The sequence shown here is derived from an EMBL/GenBank/DDBJ whole genome shotgun (WGS) entry which is preliminary data.</text>
</comment>
<organism evidence="1 2">
    <name type="scientific">Solea senegalensis</name>
    <name type="common">Senegalese sole</name>
    <dbReference type="NCBI Taxonomy" id="28829"/>
    <lineage>
        <taxon>Eukaryota</taxon>
        <taxon>Metazoa</taxon>
        <taxon>Chordata</taxon>
        <taxon>Craniata</taxon>
        <taxon>Vertebrata</taxon>
        <taxon>Euteleostomi</taxon>
        <taxon>Actinopterygii</taxon>
        <taxon>Neopterygii</taxon>
        <taxon>Teleostei</taxon>
        <taxon>Neoteleostei</taxon>
        <taxon>Acanthomorphata</taxon>
        <taxon>Carangaria</taxon>
        <taxon>Pleuronectiformes</taxon>
        <taxon>Pleuronectoidei</taxon>
        <taxon>Soleidae</taxon>
        <taxon>Solea</taxon>
    </lineage>
</organism>
<proteinExistence type="predicted"/>
<sequence>MHVGDGPDPPLLHIDPDTVEFVSSFIYLGSTVTNNGDLTPDINCRCGLAAIVTHSLWKPLWRHRSINRKTKLHI</sequence>
<dbReference type="EMBL" id="JAGKHQ010000004">
    <property type="protein sequence ID" value="KAG7517548.1"/>
    <property type="molecule type" value="Genomic_DNA"/>
</dbReference>
<protein>
    <submittedName>
        <fullName evidence="1">Uncharacterized protein</fullName>
    </submittedName>
</protein>
<accession>A0AAV6SJH3</accession>
<evidence type="ECO:0000313" key="2">
    <source>
        <dbReference type="Proteomes" id="UP000693946"/>
    </source>
</evidence>
<keyword evidence="2" id="KW-1185">Reference proteome</keyword>
<name>A0AAV6SJH3_SOLSE</name>
<evidence type="ECO:0000313" key="1">
    <source>
        <dbReference type="EMBL" id="KAG7517548.1"/>
    </source>
</evidence>
<dbReference type="AlphaFoldDB" id="A0AAV6SJH3"/>
<gene>
    <name evidence="1" type="ORF">JOB18_010858</name>
</gene>
<reference evidence="1 2" key="1">
    <citation type="journal article" date="2021" name="Sci. Rep.">
        <title>Chromosome anchoring in Senegalese sole (Solea senegalensis) reveals sex-associated markers and genome rearrangements in flatfish.</title>
        <authorList>
            <person name="Guerrero-Cozar I."/>
            <person name="Gomez-Garrido J."/>
            <person name="Berbel C."/>
            <person name="Martinez-Blanch J.F."/>
            <person name="Alioto T."/>
            <person name="Claros M.G."/>
            <person name="Gagnaire P.A."/>
            <person name="Manchado M."/>
        </authorList>
    </citation>
    <scope>NUCLEOTIDE SEQUENCE [LARGE SCALE GENOMIC DNA]</scope>
    <source>
        <strain evidence="1">Sse05_10M</strain>
    </source>
</reference>